<dbReference type="PANTHER" id="PTHR43700:SF1">
    <property type="entry name" value="PHOSPHORIBOSYLAMINOIMIDAZOLE-SUCCINOCARBOXAMIDE SYNTHASE"/>
    <property type="match status" value="1"/>
</dbReference>
<dbReference type="GO" id="GO:0005524">
    <property type="term" value="F:ATP binding"/>
    <property type="evidence" value="ECO:0007669"/>
    <property type="project" value="UniProtKB-KW"/>
</dbReference>
<dbReference type="CDD" id="cd01414">
    <property type="entry name" value="SAICAR_synt_Sc"/>
    <property type="match status" value="1"/>
</dbReference>
<evidence type="ECO:0000313" key="11">
    <source>
        <dbReference type="Proteomes" id="UP000326202"/>
    </source>
</evidence>
<evidence type="ECO:0000313" key="10">
    <source>
        <dbReference type="EMBL" id="QEX18157.1"/>
    </source>
</evidence>
<dbReference type="KEGG" id="htq:FRZ44_34610"/>
<dbReference type="Pfam" id="PF01259">
    <property type="entry name" value="SAICAR_synt"/>
    <property type="match status" value="1"/>
</dbReference>
<reference evidence="10 11" key="1">
    <citation type="submission" date="2019-08" db="EMBL/GenBank/DDBJ databases">
        <title>Hyperibacter terrae gen. nov., sp. nov. and Hyperibacter viscosus sp. nov., two new members in the family Rhodospirillaceae isolated from the rhizosphere of Hypericum perforatum.</title>
        <authorList>
            <person name="Noviana Z."/>
        </authorList>
    </citation>
    <scope>NUCLEOTIDE SEQUENCE [LARGE SCALE GENOMIC DNA]</scope>
    <source>
        <strain evidence="10 11">R5913</strain>
    </source>
</reference>
<dbReference type="UniPathway" id="UPA00074">
    <property type="reaction ID" value="UER00131"/>
</dbReference>
<keyword evidence="6 8" id="KW-0067">ATP-binding</keyword>
<dbReference type="EC" id="6.3.2.6" evidence="8"/>
<comment type="similarity">
    <text evidence="2 8">Belongs to the SAICAR synthetase family.</text>
</comment>
<dbReference type="HAMAP" id="MF_00137">
    <property type="entry name" value="SAICAR_synth"/>
    <property type="match status" value="1"/>
</dbReference>
<dbReference type="SUPFAM" id="SSF56104">
    <property type="entry name" value="SAICAR synthase-like"/>
    <property type="match status" value="1"/>
</dbReference>
<name>A0A5J6MLZ4_9PROT</name>
<keyword evidence="4 8" id="KW-0547">Nucleotide-binding</keyword>
<accession>A0A5J6MLZ4</accession>
<dbReference type="AlphaFoldDB" id="A0A5J6MLZ4"/>
<dbReference type="GO" id="GO:0006189">
    <property type="term" value="P:'de novo' IMP biosynthetic process"/>
    <property type="evidence" value="ECO:0007669"/>
    <property type="project" value="UniProtKB-UniRule"/>
</dbReference>
<evidence type="ECO:0000256" key="2">
    <source>
        <dbReference type="ARBA" id="ARBA00010190"/>
    </source>
</evidence>
<keyword evidence="5 8" id="KW-0658">Purine biosynthesis</keyword>
<dbReference type="OrthoDB" id="9801549at2"/>
<dbReference type="Gene3D" id="3.30.470.20">
    <property type="entry name" value="ATP-grasp fold, B domain"/>
    <property type="match status" value="1"/>
</dbReference>
<sequence>MIDPKSVEPYLDRVLAEVSFPELPNHYKGKVRDNYDLPDGRRIIVATDRLSAFDRILTSIPLKGQVLTQTARFWFEATGDICPNHVLAYPDPNVVACRRLTIMPVEIVVRDYLAGTTGTSIWPMYKAGKREMYGIRFPDGMRENQKLPQTIITPTTKAFDAGHDEPLSAAEIVERKVLTRPQWDQLSRYALALFARGREMAARRGLILVDTKYEFGLDEGGRIILADEIHTPDSSRYWFADSYEARVAAGQRPESFDKDFVRSWVTARCNPYKDPIPEIPREMRLKTAAVYIEAFERITGQTFAWPDPKVAPMERIGRALKGYLNG</sequence>
<evidence type="ECO:0000256" key="5">
    <source>
        <dbReference type="ARBA" id="ARBA00022755"/>
    </source>
</evidence>
<evidence type="ECO:0000256" key="4">
    <source>
        <dbReference type="ARBA" id="ARBA00022741"/>
    </source>
</evidence>
<evidence type="ECO:0000256" key="7">
    <source>
        <dbReference type="ARBA" id="ARBA00048475"/>
    </source>
</evidence>
<dbReference type="NCBIfam" id="NF010568">
    <property type="entry name" value="PRK13961.1"/>
    <property type="match status" value="1"/>
</dbReference>
<comment type="catalytic activity">
    <reaction evidence="7 8">
        <text>5-amino-1-(5-phospho-D-ribosyl)imidazole-4-carboxylate + L-aspartate + ATP = (2S)-2-[5-amino-1-(5-phospho-beta-D-ribosyl)imidazole-4-carboxamido]succinate + ADP + phosphate + 2 H(+)</text>
        <dbReference type="Rhea" id="RHEA:22628"/>
        <dbReference type="ChEBI" id="CHEBI:15378"/>
        <dbReference type="ChEBI" id="CHEBI:29991"/>
        <dbReference type="ChEBI" id="CHEBI:30616"/>
        <dbReference type="ChEBI" id="CHEBI:43474"/>
        <dbReference type="ChEBI" id="CHEBI:58443"/>
        <dbReference type="ChEBI" id="CHEBI:77657"/>
        <dbReference type="ChEBI" id="CHEBI:456216"/>
        <dbReference type="EC" id="6.3.2.6"/>
    </reaction>
</comment>
<protein>
    <recommendedName>
        <fullName evidence="8">Phosphoribosylaminoimidazole-succinocarboxamide synthase</fullName>
        <ecNumber evidence="8">6.3.2.6</ecNumber>
    </recommendedName>
    <alternativeName>
        <fullName evidence="8">SAICAR synthetase</fullName>
    </alternativeName>
</protein>
<dbReference type="EMBL" id="CP042906">
    <property type="protein sequence ID" value="QEX18157.1"/>
    <property type="molecule type" value="Genomic_DNA"/>
</dbReference>
<feature type="domain" description="SAICAR synthetase/ADE2 N-terminal" evidence="9">
    <location>
        <begin position="26"/>
        <end position="276"/>
    </location>
</feature>
<comment type="pathway">
    <text evidence="1 8">Purine metabolism; IMP biosynthesis via de novo pathway; 5-amino-1-(5-phospho-D-ribosyl)imidazole-4-carboxamide from 5-amino-1-(5-phospho-D-ribosyl)imidazole-4-carboxylate: step 1/2.</text>
</comment>
<gene>
    <name evidence="10" type="primary">purC2</name>
    <name evidence="8" type="synonym">purC</name>
    <name evidence="10" type="ORF">FRZ44_34610</name>
</gene>
<dbReference type="PANTHER" id="PTHR43700">
    <property type="entry name" value="PHOSPHORIBOSYLAMINOIMIDAZOLE-SUCCINOCARBOXAMIDE SYNTHASE"/>
    <property type="match status" value="1"/>
</dbReference>
<dbReference type="GO" id="GO:0005737">
    <property type="term" value="C:cytoplasm"/>
    <property type="evidence" value="ECO:0007669"/>
    <property type="project" value="TreeGrafter"/>
</dbReference>
<evidence type="ECO:0000256" key="3">
    <source>
        <dbReference type="ARBA" id="ARBA00022598"/>
    </source>
</evidence>
<dbReference type="Proteomes" id="UP000326202">
    <property type="component" value="Chromosome"/>
</dbReference>
<proteinExistence type="inferred from homology"/>
<evidence type="ECO:0000256" key="8">
    <source>
        <dbReference type="HAMAP-Rule" id="MF_00137"/>
    </source>
</evidence>
<dbReference type="GO" id="GO:0004639">
    <property type="term" value="F:phosphoribosylaminoimidazolesuccinocarboxamide synthase activity"/>
    <property type="evidence" value="ECO:0007669"/>
    <property type="project" value="UniProtKB-UniRule"/>
</dbReference>
<evidence type="ECO:0000256" key="6">
    <source>
        <dbReference type="ARBA" id="ARBA00022840"/>
    </source>
</evidence>
<dbReference type="Gene3D" id="3.30.200.20">
    <property type="entry name" value="Phosphorylase Kinase, domain 1"/>
    <property type="match status" value="1"/>
</dbReference>
<keyword evidence="3 8" id="KW-0436">Ligase</keyword>
<dbReference type="NCBIfam" id="NF009251">
    <property type="entry name" value="PRK12607.1"/>
    <property type="match status" value="1"/>
</dbReference>
<dbReference type="InterPro" id="IPR018236">
    <property type="entry name" value="SAICAR_synthetase_CS"/>
</dbReference>
<dbReference type="PROSITE" id="PS01058">
    <property type="entry name" value="SAICAR_SYNTHETASE_2"/>
    <property type="match status" value="1"/>
</dbReference>
<organism evidence="10 11">
    <name type="scientific">Hypericibacter terrae</name>
    <dbReference type="NCBI Taxonomy" id="2602015"/>
    <lineage>
        <taxon>Bacteria</taxon>
        <taxon>Pseudomonadati</taxon>
        <taxon>Pseudomonadota</taxon>
        <taxon>Alphaproteobacteria</taxon>
        <taxon>Rhodospirillales</taxon>
        <taxon>Dongiaceae</taxon>
        <taxon>Hypericibacter</taxon>
    </lineage>
</organism>
<dbReference type="RefSeq" id="WP_151178344.1">
    <property type="nucleotide sequence ID" value="NZ_CP042906.1"/>
</dbReference>
<dbReference type="InterPro" id="IPR028923">
    <property type="entry name" value="SAICAR_synt/ADE2_N"/>
</dbReference>
<evidence type="ECO:0000256" key="1">
    <source>
        <dbReference type="ARBA" id="ARBA00004672"/>
    </source>
</evidence>
<keyword evidence="11" id="KW-1185">Reference proteome</keyword>
<evidence type="ECO:0000259" key="9">
    <source>
        <dbReference type="Pfam" id="PF01259"/>
    </source>
</evidence>